<dbReference type="PANTHER" id="PTHR21666">
    <property type="entry name" value="PEPTIDASE-RELATED"/>
    <property type="match status" value="1"/>
</dbReference>
<dbReference type="HOGENOM" id="CLU_029425_4_3_0"/>
<evidence type="ECO:0000313" key="6">
    <source>
        <dbReference type="Proteomes" id="UP000027982"/>
    </source>
</evidence>
<dbReference type="InterPro" id="IPR016047">
    <property type="entry name" value="M23ase_b-sheet_dom"/>
</dbReference>
<keyword evidence="6" id="KW-1185">Reference proteome</keyword>
<feature type="chain" id="PRO_5001651802" evidence="3">
    <location>
        <begin position="24"/>
        <end position="392"/>
    </location>
</feature>
<evidence type="ECO:0000256" key="1">
    <source>
        <dbReference type="ARBA" id="ARBA00022729"/>
    </source>
</evidence>
<sequence length="392" mass="43908">MRFFGFLLAALVLSAGLSAPVAAQSHRRKGHRHSSGKSAGQLKNKLHQMRSQRAAIRKQLRQTKHQSHVVAEDLHVVDARLERIVDELDRTTKRLSDSRAEQRELATRLAAATKRLEQVKGQVRRRIADMYMRRQTTFLSALAGTRSVNDLLTRQQILEAIAKYDHQLFVEYRSLRQEIDRKKRRQDELVASIRGLRSDQIRQQGNLRDTREEKGQVLESLRAKQGELQRMLAQYDADMSSIESEIAAFARRVRRPGEKQLPAQFIGRFLKPAHGPITSGFGMRYHPILHFTRPHNGIDIGAPAGSPIVAAADGEVIKAGYSRSFGNMVIIAHGGGLSTVYAHASRLYVSTGQSVRRGQQIAAVGSTGLAKGPHLHWEVHVGKRAVNPMGRF</sequence>
<dbReference type="InterPro" id="IPR011055">
    <property type="entry name" value="Dup_hybrid_motif"/>
</dbReference>
<dbReference type="STRING" id="661478.OP10G_0690"/>
<evidence type="ECO:0000313" key="5">
    <source>
        <dbReference type="EMBL" id="AIE84058.1"/>
    </source>
</evidence>
<accession>A0A068NKJ1</accession>
<evidence type="ECO:0000256" key="3">
    <source>
        <dbReference type="SAM" id="SignalP"/>
    </source>
</evidence>
<organism evidence="5 6">
    <name type="scientific">Fimbriimonas ginsengisoli Gsoil 348</name>
    <dbReference type="NCBI Taxonomy" id="661478"/>
    <lineage>
        <taxon>Bacteria</taxon>
        <taxon>Bacillati</taxon>
        <taxon>Armatimonadota</taxon>
        <taxon>Fimbriimonadia</taxon>
        <taxon>Fimbriimonadales</taxon>
        <taxon>Fimbriimonadaceae</taxon>
        <taxon>Fimbriimonas</taxon>
    </lineage>
</organism>
<dbReference type="InterPro" id="IPR050570">
    <property type="entry name" value="Cell_wall_metabolism_enzyme"/>
</dbReference>
<evidence type="ECO:0000259" key="4">
    <source>
        <dbReference type="Pfam" id="PF01551"/>
    </source>
</evidence>
<feature type="compositionally biased region" description="Basic residues" evidence="2">
    <location>
        <begin position="25"/>
        <end position="35"/>
    </location>
</feature>
<dbReference type="AlphaFoldDB" id="A0A068NKJ1"/>
<dbReference type="CDD" id="cd12797">
    <property type="entry name" value="M23_peptidase"/>
    <property type="match status" value="1"/>
</dbReference>
<feature type="domain" description="M23ase beta-sheet core" evidence="4">
    <location>
        <begin position="294"/>
        <end position="388"/>
    </location>
</feature>
<dbReference type="EMBL" id="CP007139">
    <property type="protein sequence ID" value="AIE84058.1"/>
    <property type="molecule type" value="Genomic_DNA"/>
</dbReference>
<dbReference type="PANTHER" id="PTHR21666:SF289">
    <property type="entry name" value="L-ALA--D-GLU ENDOPEPTIDASE"/>
    <property type="match status" value="1"/>
</dbReference>
<feature type="region of interest" description="Disordered" evidence="2">
    <location>
        <begin position="24"/>
        <end position="49"/>
    </location>
</feature>
<dbReference type="Gene3D" id="2.70.70.10">
    <property type="entry name" value="Glucose Permease (Domain IIA)"/>
    <property type="match status" value="1"/>
</dbReference>
<dbReference type="eggNOG" id="COG4942">
    <property type="taxonomic scope" value="Bacteria"/>
</dbReference>
<dbReference type="SUPFAM" id="SSF51261">
    <property type="entry name" value="Duplicated hybrid motif"/>
    <property type="match status" value="1"/>
</dbReference>
<evidence type="ECO:0000256" key="2">
    <source>
        <dbReference type="SAM" id="MobiDB-lite"/>
    </source>
</evidence>
<name>A0A068NKJ1_FIMGI</name>
<reference evidence="5 6" key="1">
    <citation type="journal article" date="2014" name="PLoS ONE">
        <title>The first complete genome sequence of the class fimbriimonadia in the phylum armatimonadetes.</title>
        <authorList>
            <person name="Hu Z.Y."/>
            <person name="Wang Y.Z."/>
            <person name="Im W.T."/>
            <person name="Wang S.Y."/>
            <person name="Zhao G.P."/>
            <person name="Zheng H.J."/>
            <person name="Quan Z.X."/>
        </authorList>
    </citation>
    <scope>NUCLEOTIDE SEQUENCE [LARGE SCALE GENOMIC DNA]</scope>
    <source>
        <strain evidence="5">Gsoil 348</strain>
    </source>
</reference>
<dbReference type="Gene3D" id="6.10.250.3150">
    <property type="match status" value="1"/>
</dbReference>
<dbReference type="GO" id="GO:0004222">
    <property type="term" value="F:metalloendopeptidase activity"/>
    <property type="evidence" value="ECO:0007669"/>
    <property type="project" value="TreeGrafter"/>
</dbReference>
<gene>
    <name evidence="5" type="ORF">OP10G_0690</name>
</gene>
<dbReference type="KEGG" id="fgi:OP10G_0690"/>
<protein>
    <submittedName>
        <fullName evidence="5">Peptidase M23B</fullName>
    </submittedName>
</protein>
<proteinExistence type="predicted"/>
<feature type="signal peptide" evidence="3">
    <location>
        <begin position="1"/>
        <end position="23"/>
    </location>
</feature>
<dbReference type="Proteomes" id="UP000027982">
    <property type="component" value="Chromosome"/>
</dbReference>
<keyword evidence="1 3" id="KW-0732">Signal</keyword>
<dbReference type="Pfam" id="PF01551">
    <property type="entry name" value="Peptidase_M23"/>
    <property type="match status" value="1"/>
</dbReference>